<name>A0A239BEN2_9ACTN</name>
<dbReference type="AlphaFoldDB" id="A0A239BEN2"/>
<dbReference type="Proteomes" id="UP000198420">
    <property type="component" value="Unassembled WGS sequence"/>
</dbReference>
<gene>
    <name evidence="1" type="ORF">SAMN06265355_110157</name>
</gene>
<sequence>MKGFARREFQLVLLRRMADYQPGLVEDAIRSLGASRTEMREVNARWQRILRSRTFPRGRRRYETVLGPPAAVGERPIGDVACEVAWWPPFTLWPGLRFEIMTGPDGTVVQEWLVREDGVPVPPLATVDDLVPWCCVVGDMDARFGAVAHQDGEVPSRWHATLAGPDGTAFVAHFVWGLLQSVESI</sequence>
<evidence type="ECO:0000313" key="2">
    <source>
        <dbReference type="Proteomes" id="UP000198420"/>
    </source>
</evidence>
<proteinExistence type="predicted"/>
<keyword evidence="2" id="KW-1185">Reference proteome</keyword>
<protein>
    <submittedName>
        <fullName evidence="1">Uncharacterized protein</fullName>
    </submittedName>
</protein>
<accession>A0A239BEN2</accession>
<reference evidence="2" key="1">
    <citation type="submission" date="2017-06" db="EMBL/GenBank/DDBJ databases">
        <authorList>
            <person name="Varghese N."/>
            <person name="Submissions S."/>
        </authorList>
    </citation>
    <scope>NUCLEOTIDE SEQUENCE [LARGE SCALE GENOMIC DNA]</scope>
    <source>
        <strain evidence="2">DSM 44485</strain>
    </source>
</reference>
<organism evidence="1 2">
    <name type="scientific">Actinomadura mexicana</name>
    <dbReference type="NCBI Taxonomy" id="134959"/>
    <lineage>
        <taxon>Bacteria</taxon>
        <taxon>Bacillati</taxon>
        <taxon>Actinomycetota</taxon>
        <taxon>Actinomycetes</taxon>
        <taxon>Streptosporangiales</taxon>
        <taxon>Thermomonosporaceae</taxon>
        <taxon>Actinomadura</taxon>
    </lineage>
</organism>
<dbReference type="RefSeq" id="WP_179278994.1">
    <property type="nucleotide sequence ID" value="NZ_FZNP01000010.1"/>
</dbReference>
<evidence type="ECO:0000313" key="1">
    <source>
        <dbReference type="EMBL" id="SNS06266.1"/>
    </source>
</evidence>
<dbReference type="EMBL" id="FZNP01000010">
    <property type="protein sequence ID" value="SNS06266.1"/>
    <property type="molecule type" value="Genomic_DNA"/>
</dbReference>